<dbReference type="Gene3D" id="3.30.160.60">
    <property type="entry name" value="Classic Zinc Finger"/>
    <property type="match status" value="1"/>
</dbReference>
<feature type="region of interest" description="Disordered" evidence="2">
    <location>
        <begin position="20"/>
        <end position="51"/>
    </location>
</feature>
<dbReference type="RefSeq" id="XP_029123391.1">
    <property type="nucleotide sequence ID" value="XM_029267558.1"/>
</dbReference>
<feature type="region of interest" description="Disordered" evidence="2">
    <location>
        <begin position="88"/>
        <end position="143"/>
    </location>
</feature>
<dbReference type="GO" id="GO:0006355">
    <property type="term" value="P:regulation of DNA-templated transcription"/>
    <property type="evidence" value="ECO:0007669"/>
    <property type="project" value="InterPro"/>
</dbReference>
<dbReference type="RefSeq" id="XP_073103121.1">
    <property type="nucleotide sequence ID" value="XM_073247020.1"/>
</dbReference>
<dbReference type="GO" id="GO:0008270">
    <property type="term" value="F:zinc ion binding"/>
    <property type="evidence" value="ECO:0007669"/>
    <property type="project" value="UniProtKB-KW"/>
</dbReference>
<dbReference type="GeneID" id="105054978"/>
<keyword evidence="1" id="KW-0862">Zinc</keyword>
<feature type="region of interest" description="Disordered" evidence="2">
    <location>
        <begin position="169"/>
        <end position="208"/>
    </location>
</feature>
<gene>
    <name evidence="5" type="primary">LOC105054978</name>
</gene>
<feature type="domain" description="C2H2-type" evidence="3">
    <location>
        <begin position="271"/>
        <end position="298"/>
    </location>
</feature>
<proteinExistence type="predicted"/>
<dbReference type="RefSeq" id="XP_073103123.1">
    <property type="nucleotide sequence ID" value="XM_073247022.1"/>
</dbReference>
<protein>
    <submittedName>
        <fullName evidence="5">Zinc finger protein ZAT1-like</fullName>
    </submittedName>
</protein>
<dbReference type="RefSeq" id="XP_073103120.1">
    <property type="nucleotide sequence ID" value="XM_073247019.1"/>
</dbReference>
<feature type="domain" description="C2H2-type" evidence="3">
    <location>
        <begin position="215"/>
        <end position="237"/>
    </location>
</feature>
<dbReference type="SMART" id="SM00355">
    <property type="entry name" value="ZnF_C2H2"/>
    <property type="match status" value="3"/>
</dbReference>
<dbReference type="Pfam" id="PF13912">
    <property type="entry name" value="zf-C2H2_6"/>
    <property type="match status" value="3"/>
</dbReference>
<evidence type="ECO:0000259" key="3">
    <source>
        <dbReference type="PROSITE" id="PS50157"/>
    </source>
</evidence>
<dbReference type="InterPro" id="IPR036236">
    <property type="entry name" value="Znf_C2H2_sf"/>
</dbReference>
<dbReference type="SUPFAM" id="SSF57667">
    <property type="entry name" value="beta-beta-alpha zinc fingers"/>
    <property type="match status" value="2"/>
</dbReference>
<evidence type="ECO:0000313" key="4">
    <source>
        <dbReference type="Proteomes" id="UP000504607"/>
    </source>
</evidence>
<dbReference type="InterPro" id="IPR013087">
    <property type="entry name" value="Znf_C2H2_type"/>
</dbReference>
<organism evidence="4 5">
    <name type="scientific">Elaeis guineensis var. tenera</name>
    <name type="common">Oil palm</name>
    <dbReference type="NCBI Taxonomy" id="51953"/>
    <lineage>
        <taxon>Eukaryota</taxon>
        <taxon>Viridiplantae</taxon>
        <taxon>Streptophyta</taxon>
        <taxon>Embryophyta</taxon>
        <taxon>Tracheophyta</taxon>
        <taxon>Spermatophyta</taxon>
        <taxon>Magnoliopsida</taxon>
        <taxon>Liliopsida</taxon>
        <taxon>Arecaceae</taxon>
        <taxon>Arecoideae</taxon>
        <taxon>Cocoseae</taxon>
        <taxon>Elaeidinae</taxon>
        <taxon>Elaeis</taxon>
    </lineage>
</organism>
<evidence type="ECO:0000313" key="5">
    <source>
        <dbReference type="RefSeq" id="XP_029123391.1"/>
    </source>
</evidence>
<evidence type="ECO:0000256" key="1">
    <source>
        <dbReference type="PROSITE-ProRule" id="PRU00042"/>
    </source>
</evidence>
<feature type="domain" description="C2H2-type" evidence="3">
    <location>
        <begin position="4"/>
        <end position="31"/>
    </location>
</feature>
<feature type="compositionally biased region" description="Low complexity" evidence="2">
    <location>
        <begin position="39"/>
        <end position="51"/>
    </location>
</feature>
<dbReference type="InterPro" id="IPR044303">
    <property type="entry name" value="ZAT1/4/9"/>
</dbReference>
<accession>A0A8N4FA42</accession>
<dbReference type="PROSITE" id="PS00028">
    <property type="entry name" value="ZINC_FINGER_C2H2_1"/>
    <property type="match status" value="3"/>
</dbReference>
<dbReference type="RefSeq" id="XP_073103122.1">
    <property type="nucleotide sequence ID" value="XM_073247021.1"/>
</dbReference>
<dbReference type="Proteomes" id="UP000504607">
    <property type="component" value="Chromosome 12"/>
</dbReference>
<keyword evidence="1" id="KW-0863">Zinc-finger</keyword>
<dbReference type="PANTHER" id="PTHR46326">
    <property type="entry name" value="ZINC FINGER PROTEIN ZAT1-RELATED"/>
    <property type="match status" value="1"/>
</dbReference>
<feature type="compositionally biased region" description="Low complexity" evidence="2">
    <location>
        <begin position="294"/>
        <end position="309"/>
    </location>
</feature>
<dbReference type="RefSeq" id="XP_073103124.1">
    <property type="nucleotide sequence ID" value="XM_073247023.1"/>
</dbReference>
<reference evidence="5" key="1">
    <citation type="submission" date="2025-08" db="UniProtKB">
        <authorList>
            <consortium name="RefSeq"/>
        </authorList>
    </citation>
    <scope>IDENTIFICATION</scope>
</reference>
<keyword evidence="4" id="KW-1185">Reference proteome</keyword>
<feature type="region of interest" description="Disordered" evidence="2">
    <location>
        <begin position="291"/>
        <end position="357"/>
    </location>
</feature>
<evidence type="ECO:0000256" key="2">
    <source>
        <dbReference type="SAM" id="MobiDB-lite"/>
    </source>
</evidence>
<dbReference type="PROSITE" id="PS50157">
    <property type="entry name" value="ZINC_FINGER_C2H2_2"/>
    <property type="match status" value="3"/>
</dbReference>
<keyword evidence="1" id="KW-0479">Metal-binding</keyword>
<feature type="compositionally biased region" description="Acidic residues" evidence="2">
    <location>
        <begin position="171"/>
        <end position="198"/>
    </location>
</feature>
<dbReference type="OrthoDB" id="9411774at2759"/>
<dbReference type="PANTHER" id="PTHR46326:SF2">
    <property type="entry name" value="ZINC FINGER PROTEIN ZAT1-RELATED"/>
    <property type="match status" value="1"/>
</dbReference>
<dbReference type="AlphaFoldDB" id="A0A8N4FA42"/>
<sequence length="357" mass="37850">MERHRCNLCFRRFSSGRALGGHMRSHVTPRPTRAPPLLPSHSASSSSFSAADAAADDETAALAGLGYGLRENPRKSFRLVDPEFSSSFAAADGGGGGGSSVVQDRESETESSLPPPLRRRSKRSRRLPEAAVTADAEPLSSISDVSPEEDVARCLMLLSRDAWARLRAGEQADDQQSDGWDETAEDEDYNVDGEDGDEGIGSAARSRRRGRRSRYQCGTCKKFFRSYQALGGHRASHKKVAGSGSVRAAGGIQIGGEDSSEFNANRNSSLHRCPFCSRVFGSAQALGGHKRSHLASSSSPVATAAAAHSPPLPPPLSANNSSTNLGGEGFIDLNQPAPLEEEGELSALSDATELQSK</sequence>
<name>A0A8N4FA42_ELAGV</name>